<dbReference type="Proteomes" id="UP000828251">
    <property type="component" value="Unassembled WGS sequence"/>
</dbReference>
<reference evidence="2 3" key="1">
    <citation type="journal article" date="2021" name="Plant Biotechnol. J.">
        <title>Multi-omics assisted identification of the key and species-specific regulatory components of drought-tolerant mechanisms in Gossypium stocksii.</title>
        <authorList>
            <person name="Yu D."/>
            <person name="Ke L."/>
            <person name="Zhang D."/>
            <person name="Wu Y."/>
            <person name="Sun Y."/>
            <person name="Mei J."/>
            <person name="Sun J."/>
            <person name="Sun Y."/>
        </authorList>
    </citation>
    <scope>NUCLEOTIDE SEQUENCE [LARGE SCALE GENOMIC DNA]</scope>
    <source>
        <strain evidence="3">cv. E1</strain>
        <tissue evidence="2">Leaf</tissue>
    </source>
</reference>
<evidence type="ECO:0000313" key="3">
    <source>
        <dbReference type="Proteomes" id="UP000828251"/>
    </source>
</evidence>
<evidence type="ECO:0000256" key="1">
    <source>
        <dbReference type="SAM" id="MobiDB-lite"/>
    </source>
</evidence>
<dbReference type="EMBL" id="JAIQCV010000002">
    <property type="protein sequence ID" value="KAH1123351.1"/>
    <property type="molecule type" value="Genomic_DNA"/>
</dbReference>
<dbReference type="Gene3D" id="1.20.1250.20">
    <property type="entry name" value="MFS general substrate transporter like domains"/>
    <property type="match status" value="1"/>
</dbReference>
<name>A0A9D4AKC7_9ROSI</name>
<dbReference type="InterPro" id="IPR036259">
    <property type="entry name" value="MFS_trans_sf"/>
</dbReference>
<organism evidence="2 3">
    <name type="scientific">Gossypium stocksii</name>
    <dbReference type="NCBI Taxonomy" id="47602"/>
    <lineage>
        <taxon>Eukaryota</taxon>
        <taxon>Viridiplantae</taxon>
        <taxon>Streptophyta</taxon>
        <taxon>Embryophyta</taxon>
        <taxon>Tracheophyta</taxon>
        <taxon>Spermatophyta</taxon>
        <taxon>Magnoliopsida</taxon>
        <taxon>eudicotyledons</taxon>
        <taxon>Gunneridae</taxon>
        <taxon>Pentapetalae</taxon>
        <taxon>rosids</taxon>
        <taxon>malvids</taxon>
        <taxon>Malvales</taxon>
        <taxon>Malvaceae</taxon>
        <taxon>Malvoideae</taxon>
        <taxon>Gossypium</taxon>
    </lineage>
</organism>
<keyword evidence="3" id="KW-1185">Reference proteome</keyword>
<dbReference type="AlphaFoldDB" id="A0A9D4AKC7"/>
<gene>
    <name evidence="2" type="ORF">J1N35_006511</name>
</gene>
<comment type="caution">
    <text evidence="2">The sequence shown here is derived from an EMBL/GenBank/DDBJ whole genome shotgun (WGS) entry which is preliminary data.</text>
</comment>
<accession>A0A9D4AKC7</accession>
<proteinExistence type="predicted"/>
<sequence>MAEGSNSFLDDPCLSPSSKKQPGGWRAVKYILANETFEKLASMSLVANMTVYLKTKYNMEGGDDDLDPYGNSA</sequence>
<feature type="region of interest" description="Disordered" evidence="1">
    <location>
        <begin position="1"/>
        <end position="22"/>
    </location>
</feature>
<protein>
    <submittedName>
        <fullName evidence="2">Uncharacterized protein</fullName>
    </submittedName>
</protein>
<dbReference type="OrthoDB" id="8904098at2759"/>
<evidence type="ECO:0000313" key="2">
    <source>
        <dbReference type="EMBL" id="KAH1123351.1"/>
    </source>
</evidence>